<dbReference type="EMBL" id="JACAZH010000006">
    <property type="protein sequence ID" value="KAF7366912.1"/>
    <property type="molecule type" value="Genomic_DNA"/>
</dbReference>
<protein>
    <submittedName>
        <fullName evidence="3">Uncharacterized protein</fullName>
    </submittedName>
</protein>
<dbReference type="Proteomes" id="UP000623467">
    <property type="component" value="Unassembled WGS sequence"/>
</dbReference>
<keyword evidence="2" id="KW-0472">Membrane</keyword>
<keyword evidence="4" id="KW-1185">Reference proteome</keyword>
<proteinExistence type="predicted"/>
<dbReference type="OrthoDB" id="3350619at2759"/>
<keyword evidence="2" id="KW-1133">Transmembrane helix</keyword>
<keyword evidence="2" id="KW-0812">Transmembrane</keyword>
<feature type="compositionally biased region" description="Basic and acidic residues" evidence="1">
    <location>
        <begin position="15"/>
        <end position="28"/>
    </location>
</feature>
<evidence type="ECO:0000313" key="3">
    <source>
        <dbReference type="EMBL" id="KAF7366912.1"/>
    </source>
</evidence>
<feature type="region of interest" description="Disordered" evidence="1">
    <location>
        <begin position="1"/>
        <end position="35"/>
    </location>
</feature>
<name>A0A8H7DBN7_9AGAR</name>
<accession>A0A8H7DBN7</accession>
<gene>
    <name evidence="3" type="ORF">MSAN_00949900</name>
</gene>
<evidence type="ECO:0000256" key="1">
    <source>
        <dbReference type="SAM" id="MobiDB-lite"/>
    </source>
</evidence>
<feature type="transmembrane region" description="Helical" evidence="2">
    <location>
        <begin position="45"/>
        <end position="66"/>
    </location>
</feature>
<evidence type="ECO:0000313" key="4">
    <source>
        <dbReference type="Proteomes" id="UP000623467"/>
    </source>
</evidence>
<dbReference type="AlphaFoldDB" id="A0A8H7DBN7"/>
<evidence type="ECO:0000256" key="2">
    <source>
        <dbReference type="SAM" id="Phobius"/>
    </source>
</evidence>
<comment type="caution">
    <text evidence="3">The sequence shown here is derived from an EMBL/GenBank/DDBJ whole genome shotgun (WGS) entry which is preliminary data.</text>
</comment>
<sequence>MAYLPLLSDPDTADAEDHGWDSSREEKAPTASGWGNKQVTRADTLFLVPLLVLACLISIVAVFFTVRGNPNVSAPTPPPPSRKLRFPNQYIGLENAVLRESAPPAPIANLPLLLAQVNASDPDAVYLQKPYWSTYFGVIYPDYRQLLINNNVSTIAQFRMLDFAMERCAVMLQMPPLDSLSLLPEKQFAISHSPFSLEIWMLAAADVISPRTLSWSTRPPRTQLLLNTTVHGDQLQSQATPSLSNIVIQSAEFLPVLPAAW</sequence>
<reference evidence="3" key="1">
    <citation type="submission" date="2020-05" db="EMBL/GenBank/DDBJ databases">
        <title>Mycena genomes resolve the evolution of fungal bioluminescence.</title>
        <authorList>
            <person name="Tsai I.J."/>
        </authorList>
    </citation>
    <scope>NUCLEOTIDE SEQUENCE</scope>
    <source>
        <strain evidence="3">160909Yilan</strain>
    </source>
</reference>
<organism evidence="3 4">
    <name type="scientific">Mycena sanguinolenta</name>
    <dbReference type="NCBI Taxonomy" id="230812"/>
    <lineage>
        <taxon>Eukaryota</taxon>
        <taxon>Fungi</taxon>
        <taxon>Dikarya</taxon>
        <taxon>Basidiomycota</taxon>
        <taxon>Agaricomycotina</taxon>
        <taxon>Agaricomycetes</taxon>
        <taxon>Agaricomycetidae</taxon>
        <taxon>Agaricales</taxon>
        <taxon>Marasmiineae</taxon>
        <taxon>Mycenaceae</taxon>
        <taxon>Mycena</taxon>
    </lineage>
</organism>